<evidence type="ECO:0000313" key="12">
    <source>
        <dbReference type="EMBL" id="PNW86452.1"/>
    </source>
</evidence>
<feature type="region of interest" description="Disordered" evidence="10">
    <location>
        <begin position="1286"/>
        <end position="1307"/>
    </location>
</feature>
<dbReference type="Gene3D" id="1.10.10.2360">
    <property type="match status" value="1"/>
</dbReference>
<keyword evidence="8" id="KW-0906">Nuclear pore complex</keyword>
<dbReference type="ExpressionAtlas" id="A0A2K3E0Z7">
    <property type="expression patterns" value="baseline"/>
</dbReference>
<evidence type="ECO:0000259" key="11">
    <source>
        <dbReference type="PROSITE" id="PS51434"/>
    </source>
</evidence>
<protein>
    <recommendedName>
        <fullName evidence="11">Peptidase S59 domain-containing protein</fullName>
    </recommendedName>
</protein>
<keyword evidence="5" id="KW-0509">mRNA transport</keyword>
<feature type="region of interest" description="Disordered" evidence="10">
    <location>
        <begin position="776"/>
        <end position="846"/>
    </location>
</feature>
<evidence type="ECO:0000256" key="7">
    <source>
        <dbReference type="ARBA" id="ARBA00023010"/>
    </source>
</evidence>
<comment type="subcellular location">
    <subcellularLocation>
        <location evidence="1">Nucleus</location>
        <location evidence="1">Nuclear pore complex</location>
    </subcellularLocation>
</comment>
<dbReference type="InterPro" id="IPR007230">
    <property type="entry name" value="Nup98_auto-Pept-S59_dom"/>
</dbReference>
<keyword evidence="6" id="KW-0653">Protein transport</keyword>
<dbReference type="OrthoDB" id="3797628at2759"/>
<dbReference type="Gene3D" id="1.25.40.690">
    <property type="match status" value="1"/>
</dbReference>
<feature type="compositionally biased region" description="Low complexity" evidence="10">
    <location>
        <begin position="1068"/>
        <end position="1078"/>
    </location>
</feature>
<dbReference type="EMBL" id="CM008963">
    <property type="protein sequence ID" value="PNW86452.1"/>
    <property type="molecule type" value="Genomic_DNA"/>
</dbReference>
<organism evidence="12 13">
    <name type="scientific">Chlamydomonas reinhardtii</name>
    <name type="common">Chlamydomonas smithii</name>
    <dbReference type="NCBI Taxonomy" id="3055"/>
    <lineage>
        <taxon>Eukaryota</taxon>
        <taxon>Viridiplantae</taxon>
        <taxon>Chlorophyta</taxon>
        <taxon>core chlorophytes</taxon>
        <taxon>Chlorophyceae</taxon>
        <taxon>CS clade</taxon>
        <taxon>Chlamydomonadales</taxon>
        <taxon>Chlamydomonadaceae</taxon>
        <taxon>Chlamydomonas</taxon>
    </lineage>
</organism>
<dbReference type="SUPFAM" id="SSF82215">
    <property type="entry name" value="C-terminal autoproteolytic domain of nucleoporin nup98"/>
    <property type="match status" value="1"/>
</dbReference>
<sequence>MFGGAFGGTTGFGQPAAQPAFGAQPAQPAASPFGGAFGAPAQPAASPFGAPAPAAGAPLFGAQSPAPAFGAAAPAAAPAFGAQTTTGGFGAAGFGAAAKPAGFGGFGATAAPANPFGATTQTPGAFGATAQSAPAFGAGLGTAPSFGTTLNPTPGGFGATSTPAFGAPQSAAAFGGFGASSAPAFGAPAAAAANPFGAPAAGGFGASAPAAFGAAPAATGFGAPAATPAAPFGSTTSNLFGAPAAAPSPFGAPAGAPAAGGFGGFGAAAPGAPTTGTRNVPYSKTKDPDAPAGQVTFLMSISALSNYNPPSAAKSHEELRWEDYEAGVKNQSAGPAPAAAGAFGAPAPGTTTGFGGFGATATQPAAGGFGAPAANPFGAPASSAPAFGASSAPAFGATSTPSLFGSTPAAATPANPFGAPAATASAFGGFGAAPASQPSLFGANTATTNAFGATAGAFGAATPFGGAASQPASSFNFATSSPSTFGAASAPASGGLFGAPASAASPSPFGATGAFGAVGSPFGGASSASALGTSTFGAFGATAAKPASPFGAPAATTTPFGTTAPATGGGLFGGSTPFNFNTAPAATPSLFGASTAAGGTMSFTSNLFGGNTLGQTAAPTGGLFGGAAAAAPAAQAQPPTVAQPAYGAFSSLPAVPDAKVGITTRGARNGSISNGASKASPLLSLRATPVRYGASVRARSEQPLNLGGAAAAAGGGGLVGVLGASARVGVGVMGGMAGASSDLLTPQAPGSAGAAAAAAAGGSGLLPLRQNPHRLFIAAPPPSTEAAGGSSFLSPARPASSHRGGGATPPDGYHDPHLHGHGHGHDDDRYAETPAGARTGGSGHNGYTNGYATGGAGAGGASGPAFHDAPPSEAHLPRLGRLVSEGYTFSPNVDELRLLHSQNPANLAAVSNFTVSRAGVGQVRWVVPVDVRGLALADIVAISYGEVACYPDPATKPPQGQGLNKPAELTLYGVYRKDKETGALIKDGPRAQAYEKALRQMCGRMGAKFVSYKLDGGVWKFEVEHFSRYGLLDEDDDYVDDGMGVQGEVAPAAAPLARPPRVGEEGVGEAPGARPPRGGRLGLMGADGEEGAGNVPLGAAASPAAGLVGRGLAGVGLGGFAFGGGPAASAAGRAAGALAVAAMPEDSGMEPSVGPRRLLGAEGGLASEATSGAADDQDMSEARAQLRFGDDPTAEAEVSGGVVGPPAAGGSVITGSIALGGGGGGFGGGAADAAMAEPAPAAVPLQHALPASLAHDPVRVRALHDAFFGGGGGGGGGAAAVAGDGWTHQQQQQPHHHHHQHHRQALQAAGSMISGALPMGGAGEAARAGAATAAAAAAALREGGGATSAAPSGPMATTWRRPAAALSAGAPAAVMARGAALLSEVGGGDSGGGAGAAGAGSPISLALARAVTVRPSPSAPEGAAGAVLPLKEVATARYLTDAGLAMGRSFRVGWGPGGKLVVPGAAEATTATEICVTRVRVEGEGAAYREVSGSGAADAEEAEGLEALRERLRAALEVHLAASKPRESLPAAGGDVAVTDASGDVAVTDAADDGAAAAVAAAAAAVPPHWRLCVDNRELAVLVERYVRVCEQQLHSMLGGGSGAADGGSSAGGAAAAAAVDADHPDAARLRHEIDTWRLVEVLFARIDGEVPEEAAGGSGGAADFVSLSTPPATPGNALALVHSGDHDMAAAAAGSTAGDGPAAPRTLLAALQRRAALGLWLQRQARRRVEEDLAALPHGSSPAAVALHLLAAHQLAAAAGAAVAAGDTRLALLISRAGGRSSAKQQLAAQLTLWRQQGFSEHIAPERLAAYHLMAGQVLETQRLLSLDWRRLLGLQLWYAAAPTSSPLTALQRYLMDRHTEPGVVPHPAPYHVEGLQPSATGAGSSTGSGGATDVQWELLQLWSTTPAAATADCLSDGRLATAPGVASAAERAREGWLAGGGCSRLLRCAGYSPNPLDHSLAWHLMTSLQACQVLPKPGAAAGRHGADAHAGSPPPAYESELLGTTLEFISQLLLAGGLCEWALYVALTIPDLPAEEGGAGGGAGEDGEEEGAGRSPAVRTRIVRELLAMTAPEWMGDSTREAFLTNTLRIPAPLLAEARATWAHYARDDAGRCAALLAAGSVAAAHNVFSSSVAPGLFLAGAWEQLAALVAALEPAAAALPAWSAGGGLYGNFLALFGRQLTAAAAAAAAPPGVGMQELLGFAAQVQEAQLGLDPRVGGGPAAAAGGSAAGGAAGAAPVVGADEGAERSRLRRRLVLGRMASRVHGALMSCSVGGPGGAAAGWEERSVGLQAGLALQGCLAAELQLGGVAVAVAEAGARVAACSS</sequence>
<feature type="domain" description="Peptidase S59" evidence="11">
    <location>
        <begin position="884"/>
        <end position="1026"/>
    </location>
</feature>
<dbReference type="GO" id="GO:0003723">
    <property type="term" value="F:RNA binding"/>
    <property type="evidence" value="ECO:0000318"/>
    <property type="project" value="GO_Central"/>
</dbReference>
<evidence type="ECO:0000313" key="13">
    <source>
        <dbReference type="Proteomes" id="UP000006906"/>
    </source>
</evidence>
<feature type="region of interest" description="Disordered" evidence="10">
    <location>
        <begin position="16"/>
        <end position="47"/>
    </location>
</feature>
<evidence type="ECO:0000256" key="4">
    <source>
        <dbReference type="ARBA" id="ARBA00022813"/>
    </source>
</evidence>
<evidence type="ECO:0000256" key="3">
    <source>
        <dbReference type="ARBA" id="ARBA00022448"/>
    </source>
</evidence>
<dbReference type="PANTHER" id="PTHR23198:SF6">
    <property type="entry name" value="NUCLEAR PORE COMPLEX PROTEIN NUP98-NUP96"/>
    <property type="match status" value="1"/>
</dbReference>
<dbReference type="GO" id="GO:0017056">
    <property type="term" value="F:structural constituent of nuclear pore"/>
    <property type="evidence" value="ECO:0000318"/>
    <property type="project" value="GO_Central"/>
</dbReference>
<dbReference type="GO" id="GO:0000973">
    <property type="term" value="P:post-transcriptional tethering of RNA polymerase II gene DNA at nuclear periphery"/>
    <property type="evidence" value="ECO:0000318"/>
    <property type="project" value="GO_Central"/>
</dbReference>
<evidence type="ECO:0000256" key="9">
    <source>
        <dbReference type="ARBA" id="ARBA00023242"/>
    </source>
</evidence>
<evidence type="ECO:0000256" key="10">
    <source>
        <dbReference type="SAM" id="MobiDB-lite"/>
    </source>
</evidence>
<dbReference type="PANTHER" id="PTHR23198">
    <property type="entry name" value="NUCLEOPORIN"/>
    <property type="match status" value="1"/>
</dbReference>
<proteinExistence type="inferred from homology"/>
<dbReference type="PaxDb" id="3055-EDP06719"/>
<evidence type="ECO:0000256" key="5">
    <source>
        <dbReference type="ARBA" id="ARBA00022816"/>
    </source>
</evidence>
<dbReference type="GO" id="GO:0006606">
    <property type="term" value="P:protein import into nucleus"/>
    <property type="evidence" value="ECO:0000318"/>
    <property type="project" value="GO_Central"/>
</dbReference>
<dbReference type="Pfam" id="PF04096">
    <property type="entry name" value="Nucleoporin2"/>
    <property type="match status" value="1"/>
</dbReference>
<comment type="similarity">
    <text evidence="2">Belongs to the nucleoporin GLFG family.</text>
</comment>
<dbReference type="GO" id="GO:0008139">
    <property type="term" value="F:nuclear localization sequence binding"/>
    <property type="evidence" value="ECO:0000318"/>
    <property type="project" value="GO_Central"/>
</dbReference>
<dbReference type="PROSITE" id="PS51434">
    <property type="entry name" value="NUP_C"/>
    <property type="match status" value="1"/>
</dbReference>
<feature type="compositionally biased region" description="Basic residues" evidence="10">
    <location>
        <begin position="1294"/>
        <end position="1304"/>
    </location>
</feature>
<keyword evidence="3" id="KW-0813">Transport</keyword>
<dbReference type="GeneID" id="5727409"/>
<evidence type="ECO:0000256" key="6">
    <source>
        <dbReference type="ARBA" id="ARBA00022927"/>
    </source>
</evidence>
<feature type="region of interest" description="Disordered" evidence="10">
    <location>
        <begin position="2038"/>
        <end position="2058"/>
    </location>
</feature>
<dbReference type="STRING" id="3055.A0A2K3E0Z7"/>
<dbReference type="FunCoup" id="A0A2K3E0Z7">
    <property type="interactions" value="2057"/>
</dbReference>
<dbReference type="Gramene" id="PNW86452">
    <property type="protein sequence ID" value="PNW86452"/>
    <property type="gene ID" value="CHLRE_02g086887v5"/>
</dbReference>
<feature type="compositionally biased region" description="Basic and acidic residues" evidence="10">
    <location>
        <begin position="812"/>
        <end position="831"/>
    </location>
</feature>
<reference evidence="12 13" key="1">
    <citation type="journal article" date="2007" name="Science">
        <title>The Chlamydomonas genome reveals the evolution of key animal and plant functions.</title>
        <authorList>
            <person name="Merchant S.S."/>
            <person name="Prochnik S.E."/>
            <person name="Vallon O."/>
            <person name="Harris E.H."/>
            <person name="Karpowicz S.J."/>
            <person name="Witman G.B."/>
            <person name="Terry A."/>
            <person name="Salamov A."/>
            <person name="Fritz-Laylin L.K."/>
            <person name="Marechal-Drouard L."/>
            <person name="Marshall W.F."/>
            <person name="Qu L.H."/>
            <person name="Nelson D.R."/>
            <person name="Sanderfoot A.A."/>
            <person name="Spalding M.H."/>
            <person name="Kapitonov V.V."/>
            <person name="Ren Q."/>
            <person name="Ferris P."/>
            <person name="Lindquist E."/>
            <person name="Shapiro H."/>
            <person name="Lucas S.M."/>
            <person name="Grimwood J."/>
            <person name="Schmutz J."/>
            <person name="Cardol P."/>
            <person name="Cerutti H."/>
            <person name="Chanfreau G."/>
            <person name="Chen C.L."/>
            <person name="Cognat V."/>
            <person name="Croft M.T."/>
            <person name="Dent R."/>
            <person name="Dutcher S."/>
            <person name="Fernandez E."/>
            <person name="Fukuzawa H."/>
            <person name="Gonzalez-Ballester D."/>
            <person name="Gonzalez-Halphen D."/>
            <person name="Hallmann A."/>
            <person name="Hanikenne M."/>
            <person name="Hippler M."/>
            <person name="Inwood W."/>
            <person name="Jabbari K."/>
            <person name="Kalanon M."/>
            <person name="Kuras R."/>
            <person name="Lefebvre P.A."/>
            <person name="Lemaire S.D."/>
            <person name="Lobanov A.V."/>
            <person name="Lohr M."/>
            <person name="Manuell A."/>
            <person name="Meier I."/>
            <person name="Mets L."/>
            <person name="Mittag M."/>
            <person name="Mittelmeier T."/>
            <person name="Moroney J.V."/>
            <person name="Moseley J."/>
            <person name="Napoli C."/>
            <person name="Nedelcu A.M."/>
            <person name="Niyogi K."/>
            <person name="Novoselov S.V."/>
            <person name="Paulsen I.T."/>
            <person name="Pazour G."/>
            <person name="Purton S."/>
            <person name="Ral J.P."/>
            <person name="Riano-Pachon D.M."/>
            <person name="Riekhof W."/>
            <person name="Rymarquis L."/>
            <person name="Schroda M."/>
            <person name="Stern D."/>
            <person name="Umen J."/>
            <person name="Willows R."/>
            <person name="Wilson N."/>
            <person name="Zimmer S.L."/>
            <person name="Allmer J."/>
            <person name="Balk J."/>
            <person name="Bisova K."/>
            <person name="Chen C.J."/>
            <person name="Elias M."/>
            <person name="Gendler K."/>
            <person name="Hauser C."/>
            <person name="Lamb M.R."/>
            <person name="Ledford H."/>
            <person name="Long J.C."/>
            <person name="Minagawa J."/>
            <person name="Page M.D."/>
            <person name="Pan J."/>
            <person name="Pootakham W."/>
            <person name="Roje S."/>
            <person name="Rose A."/>
            <person name="Stahlberg E."/>
            <person name="Terauchi A.M."/>
            <person name="Yang P."/>
            <person name="Ball S."/>
            <person name="Bowler C."/>
            <person name="Dieckmann C.L."/>
            <person name="Gladyshev V.N."/>
            <person name="Green P."/>
            <person name="Jorgensen R."/>
            <person name="Mayfield S."/>
            <person name="Mueller-Roeber B."/>
            <person name="Rajamani S."/>
            <person name="Sayre R.T."/>
            <person name="Brokstein P."/>
            <person name="Dubchak I."/>
            <person name="Goodstein D."/>
            <person name="Hornick L."/>
            <person name="Huang Y.W."/>
            <person name="Jhaveri J."/>
            <person name="Luo Y."/>
            <person name="Martinez D."/>
            <person name="Ngau W.C."/>
            <person name="Otillar B."/>
            <person name="Poliakov A."/>
            <person name="Porter A."/>
            <person name="Szajkowski L."/>
            <person name="Werner G."/>
            <person name="Zhou K."/>
            <person name="Grigoriev I.V."/>
            <person name="Rokhsar D.S."/>
            <person name="Grossman A.R."/>
        </authorList>
    </citation>
    <scope>NUCLEOTIDE SEQUENCE [LARGE SCALE GENOMIC DNA]</scope>
    <source>
        <strain evidence="13">CC-503</strain>
    </source>
</reference>
<keyword evidence="13" id="KW-1185">Reference proteome</keyword>
<dbReference type="RefSeq" id="XP_042926984.1">
    <property type="nucleotide sequence ID" value="XM_043059350.1"/>
</dbReference>
<evidence type="ECO:0000256" key="2">
    <source>
        <dbReference type="ARBA" id="ARBA00008926"/>
    </source>
</evidence>
<dbReference type="InterPro" id="IPR021967">
    <property type="entry name" value="Nup98_C"/>
</dbReference>
<feature type="region of interest" description="Disordered" evidence="10">
    <location>
        <begin position="1056"/>
        <end position="1083"/>
    </location>
</feature>
<dbReference type="GO" id="GO:0034398">
    <property type="term" value="P:telomere tethering at nuclear periphery"/>
    <property type="evidence" value="ECO:0000318"/>
    <property type="project" value="GO_Central"/>
</dbReference>
<dbReference type="GO" id="GO:0044614">
    <property type="term" value="C:nuclear pore cytoplasmic filaments"/>
    <property type="evidence" value="ECO:0000318"/>
    <property type="project" value="GO_Central"/>
</dbReference>
<dbReference type="InterPro" id="IPR037665">
    <property type="entry name" value="Nucleoporin_S59-like"/>
</dbReference>
<evidence type="ECO:0000256" key="8">
    <source>
        <dbReference type="ARBA" id="ARBA00023132"/>
    </source>
</evidence>
<keyword evidence="4" id="KW-0068">Autocatalytic cleavage</keyword>
<dbReference type="GO" id="GO:0006405">
    <property type="term" value="P:RNA export from nucleus"/>
    <property type="evidence" value="ECO:0000318"/>
    <property type="project" value="GO_Central"/>
</dbReference>
<dbReference type="InterPro" id="IPR036903">
    <property type="entry name" value="Nup98_auto-Pept-S59_dom_sf"/>
</dbReference>
<dbReference type="Gene3D" id="3.30.1610.10">
    <property type="entry name" value="Peptidase S59, nucleoporin"/>
    <property type="match status" value="1"/>
</dbReference>
<keyword evidence="9" id="KW-0539">Nucleus</keyword>
<dbReference type="GO" id="GO:0051028">
    <property type="term" value="P:mRNA transport"/>
    <property type="evidence" value="ECO:0007669"/>
    <property type="project" value="UniProtKB-KW"/>
</dbReference>
<keyword evidence="7" id="KW-0811">Translocation</keyword>
<evidence type="ECO:0000256" key="1">
    <source>
        <dbReference type="ARBA" id="ARBA00004567"/>
    </source>
</evidence>
<dbReference type="Proteomes" id="UP000006906">
    <property type="component" value="Chromosome 2"/>
</dbReference>
<dbReference type="Pfam" id="PF12110">
    <property type="entry name" value="Nup96"/>
    <property type="match status" value="1"/>
</dbReference>
<gene>
    <name evidence="12" type="ORF">CHLRE_02g086887v5</name>
</gene>
<accession>A0A2K3E0Z7</accession>
<dbReference type="InParanoid" id="A0A2K3E0Z7"/>
<name>A0A2K3E0Z7_CHLRE</name>